<keyword evidence="5" id="KW-1185">Reference proteome</keyword>
<protein>
    <submittedName>
        <fullName evidence="4">FAD-dependent monooxygenase</fullName>
    </submittedName>
</protein>
<feature type="domain" description="FAD-binding" evidence="3">
    <location>
        <begin position="5"/>
        <end position="166"/>
    </location>
</feature>
<dbReference type="InterPro" id="IPR050493">
    <property type="entry name" value="FAD-dep_Monooxygenase_BioMet"/>
</dbReference>
<evidence type="ECO:0000259" key="3">
    <source>
        <dbReference type="Pfam" id="PF01494"/>
    </source>
</evidence>
<sequence length="401" mass="41959">MGTVTSAIVVGGGIAGPVAALALRKAGIAATVYEGHDGFADGVGGALSIAPNGRTALAAVDADHVVERVGTPMSGMVMQSWTGKRLAEFGSFDDLPPMQLVWRHELYRALYDEAVARGVRIVHGKRLVSVRGGVAGFADGSTAEADVVIGADGIRSTVRRLIDPSAPSPRYVGLLGFGARCGPAGVAPTGDKMHLVFGRRAFFGYQVTAGGDSGWFVNLPSKDPSYGATFSREEWLPILADAFAGDRIPAVALIRGTDPAALVVTGGLEDIPSVPVWHRDRAVLIGDAAHPTSPSSGQGASLAIESAVQLARCLRDLPVPAAFTAYERLRRARVERVIATAASTNSDKAAGPVARVLRDLLMPPMMRLFANPAKWRWQFDHPIDFAAPVAAEAALSPSGRG</sequence>
<evidence type="ECO:0000256" key="1">
    <source>
        <dbReference type="ARBA" id="ARBA00023002"/>
    </source>
</evidence>
<accession>A0ABP4LIT0</accession>
<dbReference type="EMBL" id="BAAAQD010000009">
    <property type="protein sequence ID" value="GAA1524959.1"/>
    <property type="molecule type" value="Genomic_DNA"/>
</dbReference>
<evidence type="ECO:0000313" key="4">
    <source>
        <dbReference type="EMBL" id="GAA1524959.1"/>
    </source>
</evidence>
<dbReference type="PANTHER" id="PTHR13789">
    <property type="entry name" value="MONOOXYGENASE"/>
    <property type="match status" value="1"/>
</dbReference>
<comment type="caution">
    <text evidence="4">The sequence shown here is derived from an EMBL/GenBank/DDBJ whole genome shotgun (WGS) entry which is preliminary data.</text>
</comment>
<organism evidence="4 5">
    <name type="scientific">Dactylosporangium maewongense</name>
    <dbReference type="NCBI Taxonomy" id="634393"/>
    <lineage>
        <taxon>Bacteria</taxon>
        <taxon>Bacillati</taxon>
        <taxon>Actinomycetota</taxon>
        <taxon>Actinomycetes</taxon>
        <taxon>Micromonosporales</taxon>
        <taxon>Micromonosporaceae</taxon>
        <taxon>Dactylosporangium</taxon>
    </lineage>
</organism>
<keyword evidence="1" id="KW-0560">Oxidoreductase</keyword>
<dbReference type="Pfam" id="PF01494">
    <property type="entry name" value="FAD_binding_3"/>
    <property type="match status" value="2"/>
</dbReference>
<dbReference type="InterPro" id="IPR036188">
    <property type="entry name" value="FAD/NAD-bd_sf"/>
</dbReference>
<evidence type="ECO:0000256" key="2">
    <source>
        <dbReference type="ARBA" id="ARBA00023033"/>
    </source>
</evidence>
<name>A0ABP4LIT0_9ACTN</name>
<proteinExistence type="predicted"/>
<dbReference type="Gene3D" id="3.50.50.60">
    <property type="entry name" value="FAD/NAD(P)-binding domain"/>
    <property type="match status" value="1"/>
</dbReference>
<reference evidence="5" key="1">
    <citation type="journal article" date="2019" name="Int. J. Syst. Evol. Microbiol.">
        <title>The Global Catalogue of Microorganisms (GCM) 10K type strain sequencing project: providing services to taxonomists for standard genome sequencing and annotation.</title>
        <authorList>
            <consortium name="The Broad Institute Genomics Platform"/>
            <consortium name="The Broad Institute Genome Sequencing Center for Infectious Disease"/>
            <person name="Wu L."/>
            <person name="Ma J."/>
        </authorList>
    </citation>
    <scope>NUCLEOTIDE SEQUENCE [LARGE SCALE GENOMIC DNA]</scope>
    <source>
        <strain evidence="5">JCM 15933</strain>
    </source>
</reference>
<dbReference type="Proteomes" id="UP001501470">
    <property type="component" value="Unassembled WGS sequence"/>
</dbReference>
<evidence type="ECO:0000313" key="5">
    <source>
        <dbReference type="Proteomes" id="UP001501470"/>
    </source>
</evidence>
<dbReference type="SUPFAM" id="SSF51905">
    <property type="entry name" value="FAD/NAD(P)-binding domain"/>
    <property type="match status" value="1"/>
</dbReference>
<dbReference type="PRINTS" id="PR00420">
    <property type="entry name" value="RNGMNOXGNASE"/>
</dbReference>
<dbReference type="GO" id="GO:0004497">
    <property type="term" value="F:monooxygenase activity"/>
    <property type="evidence" value="ECO:0007669"/>
    <property type="project" value="UniProtKB-KW"/>
</dbReference>
<keyword evidence="2 4" id="KW-0503">Monooxygenase</keyword>
<dbReference type="InterPro" id="IPR002938">
    <property type="entry name" value="FAD-bd"/>
</dbReference>
<gene>
    <name evidence="4" type="ORF">GCM10009827_047030</name>
</gene>
<feature type="domain" description="FAD-binding" evidence="3">
    <location>
        <begin position="277"/>
        <end position="339"/>
    </location>
</feature>
<dbReference type="PANTHER" id="PTHR13789:SF309">
    <property type="entry name" value="PUTATIVE (AFU_ORTHOLOGUE AFUA_6G14510)-RELATED"/>
    <property type="match status" value="1"/>
</dbReference>
<dbReference type="RefSeq" id="WP_344504201.1">
    <property type="nucleotide sequence ID" value="NZ_BAAAQD010000009.1"/>
</dbReference>